<feature type="transmembrane region" description="Helical" evidence="9">
    <location>
        <begin position="219"/>
        <end position="238"/>
    </location>
</feature>
<dbReference type="AlphaFoldDB" id="A0A1C3WWG6"/>
<evidence type="ECO:0000256" key="1">
    <source>
        <dbReference type="ARBA" id="ARBA00004651"/>
    </source>
</evidence>
<dbReference type="GO" id="GO:1902600">
    <property type="term" value="P:proton transmembrane transport"/>
    <property type="evidence" value="ECO:0007669"/>
    <property type="project" value="InterPro"/>
</dbReference>
<feature type="transmembrane region" description="Helical" evidence="9">
    <location>
        <begin position="291"/>
        <end position="314"/>
    </location>
</feature>
<dbReference type="InterPro" id="IPR036318">
    <property type="entry name" value="FAD-bd_PCMH-like_sf"/>
</dbReference>
<feature type="transmembrane region" description="Helical" evidence="9">
    <location>
        <begin position="358"/>
        <end position="379"/>
    </location>
</feature>
<gene>
    <name evidence="11" type="ORF">GA0061098_101098</name>
</gene>
<evidence type="ECO:0000313" key="11">
    <source>
        <dbReference type="EMBL" id="SCB44074.1"/>
    </source>
</evidence>
<accession>A0A1C3WWG6</accession>
<dbReference type="GO" id="GO:0005886">
    <property type="term" value="C:plasma membrane"/>
    <property type="evidence" value="ECO:0007669"/>
    <property type="project" value="UniProtKB-SubCell"/>
</dbReference>
<dbReference type="Proteomes" id="UP000199184">
    <property type="component" value="Unassembled WGS sequence"/>
</dbReference>
<protein>
    <submittedName>
        <fullName evidence="11">Potassium/proton antiporter, CPA1 family</fullName>
    </submittedName>
</protein>
<dbReference type="InterPro" id="IPR016169">
    <property type="entry name" value="FAD-bd_PCMH_sub2"/>
</dbReference>
<keyword evidence="12" id="KW-1185">Reference proteome</keyword>
<keyword evidence="4" id="KW-1003">Cell membrane</keyword>
<sequence length="619" mass="66373">MGWRAGAATIWMPFQLFLPGRWMASLDSVSIAILLGAVLVMAGILSSLLALRFGAPLLLVFLLIGMLAGDSGPGQLQFDDVRTTYLVGSVALALILFDGGLKTRFASIRTVLAPSVVLATVGVLLTALITAPFAKYALDLNWTESLLVGAVVASTDAAAVFLLVHTQGLRLRPRVGATLEAESGTNDPFAIFLTLMLVEYISLGSSSASHVAMEFIQEAVLGAVVGVFGGRLVVIALNKVALPQGLHAPFVTTAALVIFGGSQIMHASGFLAVYLAGIIIGNRPTRAHNSVVAFLDAATWLAQIVMFVLLGLLVSPSRLGASVLPAVGVSFVLMLVARPIAVFVCLAPFRFNWREKIFIAWTGLRGAVAIFLASIPMLVGLSKAYLYFDVAFVVVIISLLLQGWTLAPAARKLHVALPRAERGPRRVELDLPGQLEQQLVGYPVRPKSLYFRRGLIPSWSKPTLVIRNENILTPSEADPIAPGDYIYLLAPPEKAESLDRFFVDMQPSSAPDPHLLGDFMVSGEHTLAELAEIYGVKVGEDESKLTLADYFDVHLDRAPKEGAELPLDEIVLVARSISGGRVNVVGLRLPEEDETPPPLTRAQTLRKKLADVWTSVAGV</sequence>
<evidence type="ECO:0000256" key="8">
    <source>
        <dbReference type="ARBA" id="ARBA00023136"/>
    </source>
</evidence>
<keyword evidence="3" id="KW-0050">Antiport</keyword>
<comment type="subcellular location">
    <subcellularLocation>
        <location evidence="1">Cell membrane</location>
        <topology evidence="1">Multi-pass membrane protein</topology>
    </subcellularLocation>
</comment>
<dbReference type="Gene3D" id="3.30.465.10">
    <property type="match status" value="1"/>
</dbReference>
<name>A0A1C3WWG6_9BRAD</name>
<dbReference type="PANTHER" id="PTHR32507">
    <property type="entry name" value="NA(+)/H(+) ANTIPORTER 1"/>
    <property type="match status" value="1"/>
</dbReference>
<evidence type="ECO:0000256" key="7">
    <source>
        <dbReference type="ARBA" id="ARBA00023065"/>
    </source>
</evidence>
<feature type="domain" description="Transporter-associated" evidence="10">
    <location>
        <begin position="512"/>
        <end position="591"/>
    </location>
</feature>
<keyword evidence="2" id="KW-0813">Transport</keyword>
<evidence type="ECO:0000256" key="4">
    <source>
        <dbReference type="ARBA" id="ARBA00022475"/>
    </source>
</evidence>
<dbReference type="InterPro" id="IPR006153">
    <property type="entry name" value="Cation/H_exchanger_TM"/>
</dbReference>
<proteinExistence type="predicted"/>
<dbReference type="NCBIfam" id="NF003714">
    <property type="entry name" value="PRK05326.1-1"/>
    <property type="match status" value="1"/>
</dbReference>
<evidence type="ECO:0000256" key="2">
    <source>
        <dbReference type="ARBA" id="ARBA00022448"/>
    </source>
</evidence>
<evidence type="ECO:0000256" key="9">
    <source>
        <dbReference type="SAM" id="Phobius"/>
    </source>
</evidence>
<feature type="transmembrane region" description="Helical" evidence="9">
    <location>
        <begin position="111"/>
        <end position="134"/>
    </location>
</feature>
<dbReference type="EMBL" id="FMAI01000010">
    <property type="protein sequence ID" value="SCB44074.1"/>
    <property type="molecule type" value="Genomic_DNA"/>
</dbReference>
<feature type="transmembrane region" description="Helical" evidence="9">
    <location>
        <begin position="49"/>
        <end position="69"/>
    </location>
</feature>
<dbReference type="NCBIfam" id="NF003716">
    <property type="entry name" value="PRK05326.1-3"/>
    <property type="match status" value="1"/>
</dbReference>
<dbReference type="SUPFAM" id="SSF56176">
    <property type="entry name" value="FAD-binding/transporter-associated domain-like"/>
    <property type="match status" value="1"/>
</dbReference>
<keyword evidence="5 9" id="KW-0812">Transmembrane</keyword>
<feature type="transmembrane region" description="Helical" evidence="9">
    <location>
        <begin position="146"/>
        <end position="164"/>
    </location>
</feature>
<keyword evidence="8 9" id="KW-0472">Membrane</keyword>
<organism evidence="11 12">
    <name type="scientific">Bradyrhizobium shewense</name>
    <dbReference type="NCBI Taxonomy" id="1761772"/>
    <lineage>
        <taxon>Bacteria</taxon>
        <taxon>Pseudomonadati</taxon>
        <taxon>Pseudomonadota</taxon>
        <taxon>Alphaproteobacteria</taxon>
        <taxon>Hyphomicrobiales</taxon>
        <taxon>Nitrobacteraceae</taxon>
        <taxon>Bradyrhizobium</taxon>
    </lineage>
</organism>
<dbReference type="GO" id="GO:0050660">
    <property type="term" value="F:flavin adenine dinucleotide binding"/>
    <property type="evidence" value="ECO:0007669"/>
    <property type="project" value="InterPro"/>
</dbReference>
<feature type="transmembrane region" description="Helical" evidence="9">
    <location>
        <begin position="250"/>
        <end position="279"/>
    </location>
</feature>
<evidence type="ECO:0000256" key="6">
    <source>
        <dbReference type="ARBA" id="ARBA00022989"/>
    </source>
</evidence>
<dbReference type="Gene3D" id="1.20.1530.20">
    <property type="match status" value="1"/>
</dbReference>
<dbReference type="InterPro" id="IPR038770">
    <property type="entry name" value="Na+/solute_symporter_sf"/>
</dbReference>
<dbReference type="SMART" id="SM01091">
    <property type="entry name" value="CorC_HlyC"/>
    <property type="match status" value="1"/>
</dbReference>
<keyword evidence="7" id="KW-0406">Ion transport</keyword>
<reference evidence="12" key="1">
    <citation type="submission" date="2016-08" db="EMBL/GenBank/DDBJ databases">
        <authorList>
            <person name="Varghese N."/>
            <person name="Submissions Spin"/>
        </authorList>
    </citation>
    <scope>NUCLEOTIDE SEQUENCE [LARGE SCALE GENOMIC DNA]</scope>
    <source>
        <strain evidence="12">ERR11</strain>
    </source>
</reference>
<feature type="transmembrane region" description="Helical" evidence="9">
    <location>
        <begin position="385"/>
        <end position="407"/>
    </location>
</feature>
<dbReference type="NCBIfam" id="NF003715">
    <property type="entry name" value="PRK05326.1-2"/>
    <property type="match status" value="1"/>
</dbReference>
<dbReference type="InterPro" id="IPR005170">
    <property type="entry name" value="Transptr-assoc_dom"/>
</dbReference>
<dbReference type="GO" id="GO:0015297">
    <property type="term" value="F:antiporter activity"/>
    <property type="evidence" value="ECO:0007669"/>
    <property type="project" value="UniProtKB-KW"/>
</dbReference>
<feature type="transmembrane region" description="Helical" evidence="9">
    <location>
        <begin position="22"/>
        <end position="42"/>
    </location>
</feature>
<evidence type="ECO:0000259" key="10">
    <source>
        <dbReference type="SMART" id="SM01091"/>
    </source>
</evidence>
<feature type="transmembrane region" description="Helical" evidence="9">
    <location>
        <begin position="326"/>
        <end position="346"/>
    </location>
</feature>
<feature type="transmembrane region" description="Helical" evidence="9">
    <location>
        <begin position="81"/>
        <end position="99"/>
    </location>
</feature>
<keyword evidence="6 9" id="KW-1133">Transmembrane helix</keyword>
<dbReference type="Pfam" id="PF03471">
    <property type="entry name" value="CorC_HlyC"/>
    <property type="match status" value="1"/>
</dbReference>
<evidence type="ECO:0000256" key="3">
    <source>
        <dbReference type="ARBA" id="ARBA00022449"/>
    </source>
</evidence>
<evidence type="ECO:0000313" key="12">
    <source>
        <dbReference type="Proteomes" id="UP000199184"/>
    </source>
</evidence>
<dbReference type="PANTHER" id="PTHR32507:SF7">
    <property type="entry name" value="K(+)_H(+) ANTIPORTER NHAP2"/>
    <property type="match status" value="1"/>
</dbReference>
<dbReference type="Pfam" id="PF00999">
    <property type="entry name" value="Na_H_Exchanger"/>
    <property type="match status" value="1"/>
</dbReference>
<evidence type="ECO:0000256" key="5">
    <source>
        <dbReference type="ARBA" id="ARBA00022692"/>
    </source>
</evidence>